<dbReference type="PANTHER" id="PTHR42756:SF1">
    <property type="entry name" value="TRANSCRIPTIONAL REPRESSOR OF EMRAB OPERON"/>
    <property type="match status" value="1"/>
</dbReference>
<evidence type="ECO:0000256" key="1">
    <source>
        <dbReference type="ARBA" id="ARBA00023015"/>
    </source>
</evidence>
<dbReference type="GO" id="GO:0003700">
    <property type="term" value="F:DNA-binding transcription factor activity"/>
    <property type="evidence" value="ECO:0007669"/>
    <property type="project" value="InterPro"/>
</dbReference>
<evidence type="ECO:0000256" key="2">
    <source>
        <dbReference type="ARBA" id="ARBA00023125"/>
    </source>
</evidence>
<evidence type="ECO:0000256" key="3">
    <source>
        <dbReference type="ARBA" id="ARBA00023163"/>
    </source>
</evidence>
<accession>A0AB39VL93</accession>
<dbReference type="Pfam" id="PF01047">
    <property type="entry name" value="MarR"/>
    <property type="match status" value="1"/>
</dbReference>
<evidence type="ECO:0000313" key="5">
    <source>
        <dbReference type="EMBL" id="XDU71210.1"/>
    </source>
</evidence>
<dbReference type="PRINTS" id="PR00598">
    <property type="entry name" value="HTHMARR"/>
</dbReference>
<sequence>MSNKLNATDSLEIVELMLSVIRLMRKQVDSAMSAQGLSLARGKLLSIISNEGTCRPGELAQQLQQSPRTITDAIDALERDELLVRKRHPTDRRAQLLELTNQGISALEAVQQPKHEAIEKIFSELDSEQFHLFKVALKKIEATAQTLEVQISNS</sequence>
<dbReference type="RefSeq" id="WP_009637807.1">
    <property type="nucleotide sequence ID" value="NZ_CP165628.1"/>
</dbReference>
<dbReference type="InterPro" id="IPR036388">
    <property type="entry name" value="WH-like_DNA-bd_sf"/>
</dbReference>
<dbReference type="EMBL" id="CP165628">
    <property type="protein sequence ID" value="XDU71210.1"/>
    <property type="molecule type" value="Genomic_DNA"/>
</dbReference>
<dbReference type="GO" id="GO:0003677">
    <property type="term" value="F:DNA binding"/>
    <property type="evidence" value="ECO:0007669"/>
    <property type="project" value="UniProtKB-KW"/>
</dbReference>
<gene>
    <name evidence="5" type="ORF">AB3G37_16815</name>
</gene>
<organism evidence="5">
    <name type="scientific">Rouxiella sp. WC2420</name>
    <dbReference type="NCBI Taxonomy" id="3234145"/>
    <lineage>
        <taxon>Bacteria</taxon>
        <taxon>Pseudomonadati</taxon>
        <taxon>Pseudomonadota</taxon>
        <taxon>Gammaproteobacteria</taxon>
        <taxon>Enterobacterales</taxon>
        <taxon>Yersiniaceae</taxon>
        <taxon>Rouxiella</taxon>
    </lineage>
</organism>
<dbReference type="AlphaFoldDB" id="A0AB39VL93"/>
<dbReference type="InterPro" id="IPR000835">
    <property type="entry name" value="HTH_MarR-typ"/>
</dbReference>
<protein>
    <submittedName>
        <fullName evidence="5">MarR family winged helix-turn-helix transcriptional regulator</fullName>
    </submittedName>
</protein>
<keyword evidence="2" id="KW-0238">DNA-binding</keyword>
<dbReference type="PANTHER" id="PTHR42756">
    <property type="entry name" value="TRANSCRIPTIONAL REGULATOR, MARR"/>
    <property type="match status" value="1"/>
</dbReference>
<reference evidence="5" key="1">
    <citation type="submission" date="2024-07" db="EMBL/GenBank/DDBJ databases">
        <authorList>
            <person name="Biller S.J."/>
        </authorList>
    </citation>
    <scope>NUCLEOTIDE SEQUENCE</scope>
    <source>
        <strain evidence="5">WC2420</strain>
    </source>
</reference>
<name>A0AB39VL93_9GAMM</name>
<dbReference type="InterPro" id="IPR036390">
    <property type="entry name" value="WH_DNA-bd_sf"/>
</dbReference>
<dbReference type="Gene3D" id="1.10.10.10">
    <property type="entry name" value="Winged helix-like DNA-binding domain superfamily/Winged helix DNA-binding domain"/>
    <property type="match status" value="1"/>
</dbReference>
<keyword evidence="1" id="KW-0805">Transcription regulation</keyword>
<feature type="domain" description="HTH marR-type" evidence="4">
    <location>
        <begin position="10"/>
        <end position="142"/>
    </location>
</feature>
<dbReference type="PROSITE" id="PS50995">
    <property type="entry name" value="HTH_MARR_2"/>
    <property type="match status" value="1"/>
</dbReference>
<evidence type="ECO:0000259" key="4">
    <source>
        <dbReference type="PROSITE" id="PS50995"/>
    </source>
</evidence>
<proteinExistence type="predicted"/>
<keyword evidence="3" id="KW-0804">Transcription</keyword>
<dbReference type="SMART" id="SM00347">
    <property type="entry name" value="HTH_MARR"/>
    <property type="match status" value="1"/>
</dbReference>
<dbReference type="SUPFAM" id="SSF46785">
    <property type="entry name" value="Winged helix' DNA-binding domain"/>
    <property type="match status" value="1"/>
</dbReference>